<accession>A0A8G1R958</accession>
<proteinExistence type="predicted"/>
<dbReference type="GeneID" id="37158170"/>
<dbReference type="Proteomes" id="UP000249526">
    <property type="component" value="Unassembled WGS sequence"/>
</dbReference>
<reference evidence="1 2" key="1">
    <citation type="submission" date="2018-02" db="EMBL/GenBank/DDBJ databases">
        <title>The genomes of Aspergillus section Nigri reveals drivers in fungal speciation.</title>
        <authorList>
            <consortium name="DOE Joint Genome Institute"/>
            <person name="Vesth T.C."/>
            <person name="Nybo J."/>
            <person name="Theobald S."/>
            <person name="Brandl J."/>
            <person name="Frisvad J.C."/>
            <person name="Nielsen K.F."/>
            <person name="Lyhne E.K."/>
            <person name="Kogle M.E."/>
            <person name="Kuo A."/>
            <person name="Riley R."/>
            <person name="Clum A."/>
            <person name="Nolan M."/>
            <person name="Lipzen A."/>
            <person name="Salamov A."/>
            <person name="Henrissat B."/>
            <person name="Wiebenga A."/>
            <person name="De vries R.P."/>
            <person name="Grigoriev I.V."/>
            <person name="Mortensen U.H."/>
            <person name="Andersen M.R."/>
            <person name="Baker S.E."/>
        </authorList>
    </citation>
    <scope>NUCLEOTIDE SEQUENCE [LARGE SCALE GENOMIC DNA]</scope>
    <source>
        <strain evidence="1 2">CBS 112811</strain>
    </source>
</reference>
<sequence length="149" mass="17123">MCGRVCVRFCYSSTLHDRHRFNVLFVHVLLFSSIKSIYSRIELLHPCGFHLVRLFCLHTLTVAVLSITSAPEPRLLPPCCEWLTGLHDLDKSCSSHTRMHNGRHFRGSSPRHYIHGGMSVSFCMRKYGGIETSVARLGFVRTYLLRDCR</sequence>
<organism evidence="1 2">
    <name type="scientific">Aspergillus piperis CBS 112811</name>
    <dbReference type="NCBI Taxonomy" id="1448313"/>
    <lineage>
        <taxon>Eukaryota</taxon>
        <taxon>Fungi</taxon>
        <taxon>Dikarya</taxon>
        <taxon>Ascomycota</taxon>
        <taxon>Pezizomycotina</taxon>
        <taxon>Eurotiomycetes</taxon>
        <taxon>Eurotiomycetidae</taxon>
        <taxon>Eurotiales</taxon>
        <taxon>Aspergillaceae</taxon>
        <taxon>Aspergillus</taxon>
        <taxon>Aspergillus subgen. Circumdati</taxon>
    </lineage>
</organism>
<name>A0A8G1R958_9EURO</name>
<gene>
    <name evidence="1" type="ORF">BO85DRAFT_229089</name>
</gene>
<keyword evidence="2" id="KW-1185">Reference proteome</keyword>
<evidence type="ECO:0000313" key="1">
    <source>
        <dbReference type="EMBL" id="RAH60509.1"/>
    </source>
</evidence>
<dbReference type="EMBL" id="KZ825057">
    <property type="protein sequence ID" value="RAH60509.1"/>
    <property type="molecule type" value="Genomic_DNA"/>
</dbReference>
<protein>
    <submittedName>
        <fullName evidence="1">Uncharacterized protein</fullName>
    </submittedName>
</protein>
<dbReference type="RefSeq" id="XP_025518431.1">
    <property type="nucleotide sequence ID" value="XM_025654768.1"/>
</dbReference>
<dbReference type="AlphaFoldDB" id="A0A8G1R958"/>
<evidence type="ECO:0000313" key="2">
    <source>
        <dbReference type="Proteomes" id="UP000249526"/>
    </source>
</evidence>